<accession>A0A0L0DKR6</accession>
<dbReference type="PANTHER" id="PTHR10130:SF0">
    <property type="entry name" value="GH08708P"/>
    <property type="match status" value="1"/>
</dbReference>
<keyword evidence="11" id="KW-1185">Reference proteome</keyword>
<dbReference type="SMART" id="SM00028">
    <property type="entry name" value="TPR"/>
    <property type="match status" value="5"/>
</dbReference>
<evidence type="ECO:0000256" key="9">
    <source>
        <dbReference type="SAM" id="MobiDB-lite"/>
    </source>
</evidence>
<evidence type="ECO:0000256" key="8">
    <source>
        <dbReference type="PROSITE-ProRule" id="PRU00339"/>
    </source>
</evidence>
<keyword evidence="5" id="KW-0677">Repeat</keyword>
<evidence type="ECO:0000313" key="10">
    <source>
        <dbReference type="EMBL" id="KNC52969.1"/>
    </source>
</evidence>
<sequence>MDGFLDGQVDCGHAQAAAQAQAQAQAQAVALAEAHARAAGGGGGGGSGGGGGGGLAGPPLPAGAMGAVGAGAGFDAGEFYSQQQMEALWRMQAAAAAQAQAQESAQGAVAQGGGRAKPAPGLGMGPMAGMMGMGPMAGMMGMGPMAGMMGMGPMAGMAGVGPQQMLMGGGAAAAAPQSHIASLFQPSAAPQRPAPQPVDEALAEESGEMASEAPQDSWTRQFINERNQTRLAEHDISTDELQQLSRAVVDGIEDPRVKNSDLIKFLNKVADGSVRFEGGEMVTGEATGAAAASTAATPALGAAATPKSAAALVDNLLARHAPESSVNAASEAGAVEAEAAAAAADATTPAEAAEAEASAWGAAAAAAKGYHFQKTNPYLASQAETPAEMSALERGMELLKTGNIAEAILAFEAAVVEDESSLAWQMLGLSHAENDKDYYAVLALERAVALDAHNNEALMHLAVAYTNESNRAKALEVLEQWIRQHPEYRHIDFDSVSSADPFGASEADTAGMPDLSDPAEVAFYQHFTAYWKSSLESHARVTNMFLEAVRSNASSGAGLDADVQVGLGILLNLSHEFDKAAECFAAALQSRPDDYMLWNKLGATLANSSRCEEALDAYHNSLLINPSYVRAKVNMGISCSNLKDFAAAAVHYLGALTMEPRSQAEHIWHLLRMSLALMDREDLVKLSYEGNLDAFRAHFHF</sequence>
<feature type="repeat" description="TPR" evidence="8">
    <location>
        <begin position="561"/>
        <end position="594"/>
    </location>
</feature>
<dbReference type="OMA" id="NYRMKGP"/>
<feature type="repeat" description="TPR" evidence="8">
    <location>
        <begin position="455"/>
        <end position="488"/>
    </location>
</feature>
<dbReference type="GeneID" id="25567664"/>
<dbReference type="STRING" id="461836.A0A0L0DKR6"/>
<dbReference type="PANTHER" id="PTHR10130">
    <property type="entry name" value="PEROXISOMAL TARGETING SIGNAL 1 RECEPTOR PEX5"/>
    <property type="match status" value="1"/>
</dbReference>
<dbReference type="EMBL" id="GL349477">
    <property type="protein sequence ID" value="KNC52969.1"/>
    <property type="molecule type" value="Genomic_DNA"/>
</dbReference>
<dbReference type="GO" id="GO:0005052">
    <property type="term" value="F:peroxisome matrix targeting signal-1 binding"/>
    <property type="evidence" value="ECO:0007669"/>
    <property type="project" value="TreeGrafter"/>
</dbReference>
<evidence type="ECO:0000313" key="11">
    <source>
        <dbReference type="Proteomes" id="UP000054408"/>
    </source>
</evidence>
<feature type="region of interest" description="Disordered" evidence="9">
    <location>
        <begin position="187"/>
        <end position="216"/>
    </location>
</feature>
<name>A0A0L0DKR6_THETB</name>
<dbReference type="eggNOG" id="KOG1125">
    <property type="taxonomic scope" value="Eukaryota"/>
</dbReference>
<evidence type="ECO:0000256" key="4">
    <source>
        <dbReference type="ARBA" id="ARBA00022490"/>
    </source>
</evidence>
<dbReference type="InterPro" id="IPR019734">
    <property type="entry name" value="TPR_rpt"/>
</dbReference>
<dbReference type="GO" id="GO:0005829">
    <property type="term" value="C:cytosol"/>
    <property type="evidence" value="ECO:0007669"/>
    <property type="project" value="TreeGrafter"/>
</dbReference>
<dbReference type="Proteomes" id="UP000054408">
    <property type="component" value="Unassembled WGS sequence"/>
</dbReference>
<dbReference type="GO" id="GO:0005778">
    <property type="term" value="C:peroxisomal membrane"/>
    <property type="evidence" value="ECO:0007669"/>
    <property type="project" value="TreeGrafter"/>
</dbReference>
<dbReference type="SUPFAM" id="SSF48452">
    <property type="entry name" value="TPR-like"/>
    <property type="match status" value="1"/>
</dbReference>
<evidence type="ECO:0000256" key="5">
    <source>
        <dbReference type="ARBA" id="ARBA00022737"/>
    </source>
</evidence>
<dbReference type="Gene3D" id="1.25.40.10">
    <property type="entry name" value="Tetratricopeptide repeat domain"/>
    <property type="match status" value="1"/>
</dbReference>
<protein>
    <submittedName>
        <fullName evidence="10">PTS1RS protein</fullName>
    </submittedName>
</protein>
<gene>
    <name evidence="10" type="ORF">AMSG_09140</name>
</gene>
<keyword evidence="7" id="KW-0576">Peroxisome</keyword>
<proteinExistence type="inferred from homology"/>
<dbReference type="AlphaFoldDB" id="A0A0L0DKR6"/>
<evidence type="ECO:0000256" key="2">
    <source>
        <dbReference type="ARBA" id="ARBA00004496"/>
    </source>
</evidence>
<organism evidence="10 11">
    <name type="scientific">Thecamonas trahens ATCC 50062</name>
    <dbReference type="NCBI Taxonomy" id="461836"/>
    <lineage>
        <taxon>Eukaryota</taxon>
        <taxon>Apusozoa</taxon>
        <taxon>Apusomonadida</taxon>
        <taxon>Apusomonadidae</taxon>
        <taxon>Thecamonas</taxon>
    </lineage>
</organism>
<feature type="repeat" description="TPR" evidence="8">
    <location>
        <begin position="595"/>
        <end position="628"/>
    </location>
</feature>
<evidence type="ECO:0000256" key="7">
    <source>
        <dbReference type="ARBA" id="ARBA00023140"/>
    </source>
</evidence>
<dbReference type="OrthoDB" id="10006023at2759"/>
<dbReference type="GO" id="GO:0016560">
    <property type="term" value="P:protein import into peroxisome matrix, docking"/>
    <property type="evidence" value="ECO:0007669"/>
    <property type="project" value="TreeGrafter"/>
</dbReference>
<dbReference type="RefSeq" id="XP_013754861.1">
    <property type="nucleotide sequence ID" value="XM_013899407.1"/>
</dbReference>
<comment type="similarity">
    <text evidence="3">Belongs to the peroxisomal targeting signal receptor family.</text>
</comment>
<evidence type="ECO:0000256" key="3">
    <source>
        <dbReference type="ARBA" id="ARBA00005348"/>
    </source>
</evidence>
<keyword evidence="6 8" id="KW-0802">TPR repeat</keyword>
<evidence type="ECO:0000256" key="1">
    <source>
        <dbReference type="ARBA" id="ARBA00004275"/>
    </source>
</evidence>
<keyword evidence="4" id="KW-0963">Cytoplasm</keyword>
<dbReference type="PROSITE" id="PS50005">
    <property type="entry name" value="TPR"/>
    <property type="match status" value="3"/>
</dbReference>
<dbReference type="InterPro" id="IPR024111">
    <property type="entry name" value="PEX5/PEX5L"/>
</dbReference>
<comment type="subcellular location">
    <subcellularLocation>
        <location evidence="2">Cytoplasm</location>
    </subcellularLocation>
    <subcellularLocation>
        <location evidence="1">Peroxisome</location>
    </subcellularLocation>
</comment>
<evidence type="ECO:0000256" key="6">
    <source>
        <dbReference type="ARBA" id="ARBA00022803"/>
    </source>
</evidence>
<dbReference type="InterPro" id="IPR011990">
    <property type="entry name" value="TPR-like_helical_dom_sf"/>
</dbReference>
<reference evidence="10 11" key="1">
    <citation type="submission" date="2010-05" db="EMBL/GenBank/DDBJ databases">
        <title>The Genome Sequence of Thecamonas trahens ATCC 50062.</title>
        <authorList>
            <consortium name="The Broad Institute Genome Sequencing Platform"/>
            <person name="Russ C."/>
            <person name="Cuomo C."/>
            <person name="Shea T."/>
            <person name="Young S.K."/>
            <person name="Zeng Q."/>
            <person name="Koehrsen M."/>
            <person name="Haas B."/>
            <person name="Borodovsky M."/>
            <person name="Guigo R."/>
            <person name="Alvarado L."/>
            <person name="Berlin A."/>
            <person name="Bochicchio J."/>
            <person name="Borenstein D."/>
            <person name="Chapman S."/>
            <person name="Chen Z."/>
            <person name="Freedman E."/>
            <person name="Gellesch M."/>
            <person name="Goldberg J."/>
            <person name="Griggs A."/>
            <person name="Gujja S."/>
            <person name="Heilman E."/>
            <person name="Heiman D."/>
            <person name="Hepburn T."/>
            <person name="Howarth C."/>
            <person name="Jen D."/>
            <person name="Larson L."/>
            <person name="Mehta T."/>
            <person name="Park D."/>
            <person name="Pearson M."/>
            <person name="Roberts A."/>
            <person name="Saif S."/>
            <person name="Shenoy N."/>
            <person name="Sisk P."/>
            <person name="Stolte C."/>
            <person name="Sykes S."/>
            <person name="Thomson T."/>
            <person name="Walk T."/>
            <person name="White J."/>
            <person name="Yandava C."/>
            <person name="Burger G."/>
            <person name="Gray M.W."/>
            <person name="Holland P.W.H."/>
            <person name="King N."/>
            <person name="Lang F.B.F."/>
            <person name="Roger A.J."/>
            <person name="Ruiz-Trillo I."/>
            <person name="Lander E."/>
            <person name="Nusbaum C."/>
        </authorList>
    </citation>
    <scope>NUCLEOTIDE SEQUENCE [LARGE SCALE GENOMIC DNA]</scope>
    <source>
        <strain evidence="10 11">ATCC 50062</strain>
    </source>
</reference>